<dbReference type="EMBL" id="CM001222">
    <property type="protein sequence ID" value="KEH26597.1"/>
    <property type="molecule type" value="Genomic_DNA"/>
</dbReference>
<evidence type="ECO:0000313" key="8">
    <source>
        <dbReference type="Proteomes" id="UP000002051"/>
    </source>
</evidence>
<evidence type="ECO:0000256" key="5">
    <source>
        <dbReference type="ARBA" id="ARBA00023242"/>
    </source>
</evidence>
<sequence length="310" mass="35096">MENFGNFTMYAKDREAAGAVCLTKVQGNAGGEIDKRVMKDLVSLRTFHMEYDICSRKGRLPACFARAFGLQVGPYAMLRDQNQNEIEVAIEKKSGKVYFADGWTFLKTFYGILAGGWVTFIFANRHLFLIEVRNLYGGELEYPRLDPPLRVLLESQAAKDYRKSFVRYGNNALFLPTVFCHTMVKQLTSEDVSSGFLKLNWLGFCQSTLPAESTEITLIDYLGYPWKLLMEFGRDGDMTCLFKGEWEGVCRARCLVQGSTVKFGVTESCNNSVMYLCPPQMLVLKSMLPPCANAGGDGPSYRFEQYLWKN</sequence>
<evidence type="ECO:0000256" key="3">
    <source>
        <dbReference type="ARBA" id="ARBA00023125"/>
    </source>
</evidence>
<proteinExistence type="predicted"/>
<evidence type="ECO:0000313" key="7">
    <source>
        <dbReference type="EnsemblPlants" id="KEH26597"/>
    </source>
</evidence>
<evidence type="ECO:0000313" key="6">
    <source>
        <dbReference type="EMBL" id="KEH26597.1"/>
    </source>
</evidence>
<gene>
    <name evidence="6" type="ordered locus">MTR_6g465600</name>
</gene>
<reference evidence="6 8" key="2">
    <citation type="journal article" date="2014" name="BMC Genomics">
        <title>An improved genome release (version Mt4.0) for the model legume Medicago truncatula.</title>
        <authorList>
            <person name="Tang H."/>
            <person name="Krishnakumar V."/>
            <person name="Bidwell S."/>
            <person name="Rosen B."/>
            <person name="Chan A."/>
            <person name="Zhou S."/>
            <person name="Gentzbittel L."/>
            <person name="Childs K.L."/>
            <person name="Yandell M."/>
            <person name="Gundlach H."/>
            <person name="Mayer K.F."/>
            <person name="Schwartz D.C."/>
            <person name="Town C.D."/>
        </authorList>
    </citation>
    <scope>GENOME REANNOTATION</scope>
    <source>
        <strain evidence="6">A17</strain>
        <strain evidence="7 8">cv. Jemalong A17</strain>
    </source>
</reference>
<reference evidence="7" key="3">
    <citation type="submission" date="2015-04" db="UniProtKB">
        <authorList>
            <consortium name="EnsemblPlants"/>
        </authorList>
    </citation>
    <scope>IDENTIFICATION</scope>
    <source>
        <strain evidence="7">cv. Jemalong A17</strain>
    </source>
</reference>
<dbReference type="Proteomes" id="UP000002051">
    <property type="component" value="Chromosome 6"/>
</dbReference>
<dbReference type="HOGENOM" id="CLU_898257_0_0_1"/>
<evidence type="ECO:0000256" key="4">
    <source>
        <dbReference type="ARBA" id="ARBA00023163"/>
    </source>
</evidence>
<protein>
    <submittedName>
        <fullName evidence="6 7">Uncharacterized protein</fullName>
    </submittedName>
</protein>
<evidence type="ECO:0000256" key="2">
    <source>
        <dbReference type="ARBA" id="ARBA00023015"/>
    </source>
</evidence>
<dbReference type="InterPro" id="IPR015300">
    <property type="entry name" value="DNA-bd_pseudobarrel_sf"/>
</dbReference>
<evidence type="ECO:0000256" key="1">
    <source>
        <dbReference type="ARBA" id="ARBA00004123"/>
    </source>
</evidence>
<organism evidence="6 8">
    <name type="scientific">Medicago truncatula</name>
    <name type="common">Barrel medic</name>
    <name type="synonym">Medicago tribuloides</name>
    <dbReference type="NCBI Taxonomy" id="3880"/>
    <lineage>
        <taxon>Eukaryota</taxon>
        <taxon>Viridiplantae</taxon>
        <taxon>Streptophyta</taxon>
        <taxon>Embryophyta</taxon>
        <taxon>Tracheophyta</taxon>
        <taxon>Spermatophyta</taxon>
        <taxon>Magnoliopsida</taxon>
        <taxon>eudicotyledons</taxon>
        <taxon>Gunneridae</taxon>
        <taxon>Pentapetalae</taxon>
        <taxon>rosids</taxon>
        <taxon>fabids</taxon>
        <taxon>Fabales</taxon>
        <taxon>Fabaceae</taxon>
        <taxon>Papilionoideae</taxon>
        <taxon>50 kb inversion clade</taxon>
        <taxon>NPAAA clade</taxon>
        <taxon>Hologalegina</taxon>
        <taxon>IRL clade</taxon>
        <taxon>Trifolieae</taxon>
        <taxon>Medicago</taxon>
    </lineage>
</organism>
<keyword evidence="4" id="KW-0804">Transcription</keyword>
<dbReference type="SUPFAM" id="SSF101936">
    <property type="entry name" value="DNA-binding pseudobarrel domain"/>
    <property type="match status" value="2"/>
</dbReference>
<dbReference type="GO" id="GO:0003677">
    <property type="term" value="F:DNA binding"/>
    <property type="evidence" value="ECO:0007669"/>
    <property type="project" value="UniProtKB-KW"/>
</dbReference>
<accession>A0A072UAC5</accession>
<name>A0A072UAC5_MEDTR</name>
<keyword evidence="5" id="KW-0539">Nucleus</keyword>
<keyword evidence="8" id="KW-1185">Reference proteome</keyword>
<dbReference type="GO" id="GO:0005634">
    <property type="term" value="C:nucleus"/>
    <property type="evidence" value="ECO:0007669"/>
    <property type="project" value="UniProtKB-SubCell"/>
</dbReference>
<dbReference type="Gene3D" id="2.40.330.10">
    <property type="entry name" value="DNA-binding pseudobarrel domain"/>
    <property type="match status" value="1"/>
</dbReference>
<reference evidence="6 8" key="1">
    <citation type="journal article" date="2011" name="Nature">
        <title>The Medicago genome provides insight into the evolution of rhizobial symbioses.</title>
        <authorList>
            <person name="Young N.D."/>
            <person name="Debelle F."/>
            <person name="Oldroyd G.E."/>
            <person name="Geurts R."/>
            <person name="Cannon S.B."/>
            <person name="Udvardi M.K."/>
            <person name="Benedito V.A."/>
            <person name="Mayer K.F."/>
            <person name="Gouzy J."/>
            <person name="Schoof H."/>
            <person name="Van de Peer Y."/>
            <person name="Proost S."/>
            <person name="Cook D.R."/>
            <person name="Meyers B.C."/>
            <person name="Spannagl M."/>
            <person name="Cheung F."/>
            <person name="De Mita S."/>
            <person name="Krishnakumar V."/>
            <person name="Gundlach H."/>
            <person name="Zhou S."/>
            <person name="Mudge J."/>
            <person name="Bharti A.K."/>
            <person name="Murray J.D."/>
            <person name="Naoumkina M.A."/>
            <person name="Rosen B."/>
            <person name="Silverstein K.A."/>
            <person name="Tang H."/>
            <person name="Rombauts S."/>
            <person name="Zhao P.X."/>
            <person name="Zhou P."/>
            <person name="Barbe V."/>
            <person name="Bardou P."/>
            <person name="Bechner M."/>
            <person name="Bellec A."/>
            <person name="Berger A."/>
            <person name="Berges H."/>
            <person name="Bidwell S."/>
            <person name="Bisseling T."/>
            <person name="Choisne N."/>
            <person name="Couloux A."/>
            <person name="Denny R."/>
            <person name="Deshpande S."/>
            <person name="Dai X."/>
            <person name="Doyle J.J."/>
            <person name="Dudez A.M."/>
            <person name="Farmer A.D."/>
            <person name="Fouteau S."/>
            <person name="Franken C."/>
            <person name="Gibelin C."/>
            <person name="Gish J."/>
            <person name="Goldstein S."/>
            <person name="Gonzalez A.J."/>
            <person name="Green P.J."/>
            <person name="Hallab A."/>
            <person name="Hartog M."/>
            <person name="Hua A."/>
            <person name="Humphray S.J."/>
            <person name="Jeong D.H."/>
            <person name="Jing Y."/>
            <person name="Jocker A."/>
            <person name="Kenton S.M."/>
            <person name="Kim D.J."/>
            <person name="Klee K."/>
            <person name="Lai H."/>
            <person name="Lang C."/>
            <person name="Lin S."/>
            <person name="Macmil S.L."/>
            <person name="Magdelenat G."/>
            <person name="Matthews L."/>
            <person name="McCorrison J."/>
            <person name="Monaghan E.L."/>
            <person name="Mun J.H."/>
            <person name="Najar F.Z."/>
            <person name="Nicholson C."/>
            <person name="Noirot C."/>
            <person name="O'Bleness M."/>
            <person name="Paule C.R."/>
            <person name="Poulain J."/>
            <person name="Prion F."/>
            <person name="Qin B."/>
            <person name="Qu C."/>
            <person name="Retzel E.F."/>
            <person name="Riddle C."/>
            <person name="Sallet E."/>
            <person name="Samain S."/>
            <person name="Samson N."/>
            <person name="Sanders I."/>
            <person name="Saurat O."/>
            <person name="Scarpelli C."/>
            <person name="Schiex T."/>
            <person name="Segurens B."/>
            <person name="Severin A.J."/>
            <person name="Sherrier D.J."/>
            <person name="Shi R."/>
            <person name="Sims S."/>
            <person name="Singer S.R."/>
            <person name="Sinharoy S."/>
            <person name="Sterck L."/>
            <person name="Viollet A."/>
            <person name="Wang B.B."/>
            <person name="Wang K."/>
            <person name="Wang M."/>
            <person name="Wang X."/>
            <person name="Warfsmann J."/>
            <person name="Weissenbach J."/>
            <person name="White D.D."/>
            <person name="White J.D."/>
            <person name="Wiley G.B."/>
            <person name="Wincker P."/>
            <person name="Xing Y."/>
            <person name="Yang L."/>
            <person name="Yao Z."/>
            <person name="Ying F."/>
            <person name="Zhai J."/>
            <person name="Zhou L."/>
            <person name="Zuber A."/>
            <person name="Denarie J."/>
            <person name="Dixon R.A."/>
            <person name="May G.D."/>
            <person name="Schwartz D.C."/>
            <person name="Rogers J."/>
            <person name="Quetier F."/>
            <person name="Town C.D."/>
            <person name="Roe B.A."/>
        </authorList>
    </citation>
    <scope>NUCLEOTIDE SEQUENCE [LARGE SCALE GENOMIC DNA]</scope>
    <source>
        <strain evidence="6">A17</strain>
        <strain evidence="7 8">cv. Jemalong A17</strain>
    </source>
</reference>
<keyword evidence="2" id="KW-0805">Transcription regulation</keyword>
<keyword evidence="3" id="KW-0238">DNA-binding</keyword>
<dbReference type="EnsemblPlants" id="KEH26597">
    <property type="protein sequence ID" value="KEH26597"/>
    <property type="gene ID" value="MTR_6g465600"/>
</dbReference>
<comment type="subcellular location">
    <subcellularLocation>
        <location evidence="1">Nucleus</location>
    </subcellularLocation>
</comment>
<dbReference type="AlphaFoldDB" id="A0A072UAC5"/>